<dbReference type="EMBL" id="OX459118">
    <property type="protein sequence ID" value="CAI9090098.1"/>
    <property type="molecule type" value="Genomic_DNA"/>
</dbReference>
<reference evidence="9" key="1">
    <citation type="submission" date="2023-03" db="EMBL/GenBank/DDBJ databases">
        <authorList>
            <person name="Julca I."/>
        </authorList>
    </citation>
    <scope>NUCLEOTIDE SEQUENCE</scope>
</reference>
<evidence type="ECO:0000256" key="6">
    <source>
        <dbReference type="RuleBase" id="RU363077"/>
    </source>
</evidence>
<dbReference type="InterPro" id="IPR037185">
    <property type="entry name" value="EmrE-like"/>
</dbReference>
<evidence type="ECO:0000256" key="1">
    <source>
        <dbReference type="ARBA" id="ARBA00004141"/>
    </source>
</evidence>
<feature type="transmembrane region" description="Helical" evidence="6">
    <location>
        <begin position="286"/>
        <end position="306"/>
    </location>
</feature>
<keyword evidence="3 6" id="KW-0812">Transmembrane</keyword>
<feature type="transmembrane region" description="Helical" evidence="6">
    <location>
        <begin position="12"/>
        <end position="34"/>
    </location>
</feature>
<dbReference type="Proteomes" id="UP001161247">
    <property type="component" value="Chromosome 1"/>
</dbReference>
<dbReference type="Pfam" id="PF00892">
    <property type="entry name" value="EamA"/>
    <property type="match status" value="1"/>
</dbReference>
<feature type="transmembrane region" description="Helical" evidence="6">
    <location>
        <begin position="46"/>
        <end position="66"/>
    </location>
</feature>
<evidence type="ECO:0000256" key="2">
    <source>
        <dbReference type="ARBA" id="ARBA00007635"/>
    </source>
</evidence>
<dbReference type="GO" id="GO:0016020">
    <property type="term" value="C:membrane"/>
    <property type="evidence" value="ECO:0007669"/>
    <property type="project" value="UniProtKB-SubCell"/>
</dbReference>
<feature type="transmembrane region" description="Helical" evidence="6">
    <location>
        <begin position="261"/>
        <end position="280"/>
    </location>
</feature>
<keyword evidence="5 6" id="KW-0472">Membrane</keyword>
<evidence type="ECO:0000256" key="7">
    <source>
        <dbReference type="SAM" id="MobiDB-lite"/>
    </source>
</evidence>
<feature type="transmembrane region" description="Helical" evidence="6">
    <location>
        <begin position="232"/>
        <end position="254"/>
    </location>
</feature>
<proteinExistence type="inferred from homology"/>
<keyword evidence="4 6" id="KW-1133">Transmembrane helix</keyword>
<evidence type="ECO:0000256" key="5">
    <source>
        <dbReference type="ARBA" id="ARBA00023136"/>
    </source>
</evidence>
<comment type="subcellular location">
    <subcellularLocation>
        <location evidence="1 6">Membrane</location>
        <topology evidence="1 6">Multi-pass membrane protein</topology>
    </subcellularLocation>
</comment>
<keyword evidence="10" id="KW-1185">Reference proteome</keyword>
<name>A0AAV1C4Y3_OLDCO</name>
<dbReference type="InterPro" id="IPR000620">
    <property type="entry name" value="EamA_dom"/>
</dbReference>
<sequence>MNKNGGGHGDGGAWKPAVMMIAGQVMLSGMNILLKLAANDGMDSRVIVAYRFVFGAVFMAPISFFSERKSRPKLTWKVFFYACLAGLFGGSLGQNLYLQSLVLTSATFVSAMLNLVPAVTFLVALCFRLEKLGWKTAAGKAKMLGTILGIGGAMVFTFYKGPDVTIWDTKLNLLELTSSHHSATKPAAAGGLMNFTSAVSSAVYAVCMQRDPSEWKLGWNIRLLAVAYSVRFMIFMTEGIVCSAVLFTIIAVVVRMKGPTFAAVFNPCVLVVTGLVSSLVLEEDLFLGNLLGGLIIIISLYMVLWGKKKEAEKSNKLVPIENATTPDLEMQEKEEVDKKNSSTTNV</sequence>
<evidence type="ECO:0000256" key="3">
    <source>
        <dbReference type="ARBA" id="ARBA00022692"/>
    </source>
</evidence>
<comment type="similarity">
    <text evidence="2 6">Belongs to the drug/metabolite transporter (DMT) superfamily. Plant drug/metabolite exporter (P-DME) (TC 2.A.7.4) family.</text>
</comment>
<evidence type="ECO:0000259" key="8">
    <source>
        <dbReference type="Pfam" id="PF00892"/>
    </source>
</evidence>
<accession>A0AAV1C4Y3</accession>
<dbReference type="PANTHER" id="PTHR31218">
    <property type="entry name" value="WAT1-RELATED PROTEIN"/>
    <property type="match status" value="1"/>
</dbReference>
<feature type="region of interest" description="Disordered" evidence="7">
    <location>
        <begin position="322"/>
        <end position="346"/>
    </location>
</feature>
<protein>
    <recommendedName>
        <fullName evidence="6">WAT1-related protein</fullName>
    </recommendedName>
</protein>
<evidence type="ECO:0000313" key="9">
    <source>
        <dbReference type="EMBL" id="CAI9090098.1"/>
    </source>
</evidence>
<feature type="transmembrane region" description="Helical" evidence="6">
    <location>
        <begin position="78"/>
        <end position="97"/>
    </location>
</feature>
<dbReference type="InterPro" id="IPR030184">
    <property type="entry name" value="WAT1-related"/>
</dbReference>
<dbReference type="AlphaFoldDB" id="A0AAV1C4Y3"/>
<gene>
    <name evidence="9" type="ORF">OLC1_LOCUS2335</name>
</gene>
<dbReference type="SUPFAM" id="SSF103481">
    <property type="entry name" value="Multidrug resistance efflux transporter EmrE"/>
    <property type="match status" value="2"/>
</dbReference>
<feature type="domain" description="EamA" evidence="8">
    <location>
        <begin position="17"/>
        <end position="155"/>
    </location>
</feature>
<organism evidence="9 10">
    <name type="scientific">Oldenlandia corymbosa var. corymbosa</name>
    <dbReference type="NCBI Taxonomy" id="529605"/>
    <lineage>
        <taxon>Eukaryota</taxon>
        <taxon>Viridiplantae</taxon>
        <taxon>Streptophyta</taxon>
        <taxon>Embryophyta</taxon>
        <taxon>Tracheophyta</taxon>
        <taxon>Spermatophyta</taxon>
        <taxon>Magnoliopsida</taxon>
        <taxon>eudicotyledons</taxon>
        <taxon>Gunneridae</taxon>
        <taxon>Pentapetalae</taxon>
        <taxon>asterids</taxon>
        <taxon>lamiids</taxon>
        <taxon>Gentianales</taxon>
        <taxon>Rubiaceae</taxon>
        <taxon>Rubioideae</taxon>
        <taxon>Spermacoceae</taxon>
        <taxon>Hedyotis-Oldenlandia complex</taxon>
        <taxon>Oldenlandia</taxon>
    </lineage>
</organism>
<feature type="compositionally biased region" description="Basic and acidic residues" evidence="7">
    <location>
        <begin position="330"/>
        <end position="340"/>
    </location>
</feature>
<dbReference type="GO" id="GO:0022857">
    <property type="term" value="F:transmembrane transporter activity"/>
    <property type="evidence" value="ECO:0007669"/>
    <property type="project" value="InterPro"/>
</dbReference>
<feature type="transmembrane region" description="Helical" evidence="6">
    <location>
        <begin position="141"/>
        <end position="159"/>
    </location>
</feature>
<evidence type="ECO:0000256" key="4">
    <source>
        <dbReference type="ARBA" id="ARBA00022989"/>
    </source>
</evidence>
<feature type="transmembrane region" description="Helical" evidence="6">
    <location>
        <begin position="103"/>
        <end position="129"/>
    </location>
</feature>
<evidence type="ECO:0000313" key="10">
    <source>
        <dbReference type="Proteomes" id="UP001161247"/>
    </source>
</evidence>